<protein>
    <recommendedName>
        <fullName evidence="5">Lipoprotein LpqS</fullName>
    </recommendedName>
</protein>
<dbReference type="Pfam" id="PF26327">
    <property type="entry name" value="LpqS"/>
    <property type="match status" value="1"/>
</dbReference>
<dbReference type="EMBL" id="LZKJ01000166">
    <property type="protein sequence ID" value="OBI42214.1"/>
    <property type="molecule type" value="Genomic_DNA"/>
</dbReference>
<keyword evidence="2" id="KW-1133">Transmembrane helix</keyword>
<dbReference type="RefSeq" id="WP_065015795.1">
    <property type="nucleotide sequence ID" value="NZ_LZKJ01000166.1"/>
</dbReference>
<name>A0A1A2YVC0_9MYCO</name>
<dbReference type="PROSITE" id="PS51257">
    <property type="entry name" value="PROKAR_LIPOPROTEIN"/>
    <property type="match status" value="1"/>
</dbReference>
<evidence type="ECO:0000313" key="3">
    <source>
        <dbReference type="EMBL" id="OBI42214.1"/>
    </source>
</evidence>
<dbReference type="AlphaFoldDB" id="A0A1A2YVC0"/>
<dbReference type="Proteomes" id="UP000093592">
    <property type="component" value="Unassembled WGS sequence"/>
</dbReference>
<comment type="caution">
    <text evidence="3">The sequence shown here is derived from an EMBL/GenBank/DDBJ whole genome shotgun (WGS) entry which is preliminary data.</text>
</comment>
<evidence type="ECO:0008006" key="5">
    <source>
        <dbReference type="Google" id="ProtNLM"/>
    </source>
</evidence>
<feature type="transmembrane region" description="Helical" evidence="2">
    <location>
        <begin position="15"/>
        <end position="34"/>
    </location>
</feature>
<reference evidence="4" key="1">
    <citation type="submission" date="2016-06" db="EMBL/GenBank/DDBJ databases">
        <authorList>
            <person name="Sutton G."/>
            <person name="Brinkac L."/>
            <person name="Sanka R."/>
            <person name="Adams M."/>
            <person name="Lau E."/>
            <person name="Sam S."/>
            <person name="Sreng N."/>
            <person name="Him V."/>
            <person name="Kerleguer A."/>
            <person name="Cheng S."/>
        </authorList>
    </citation>
    <scope>NUCLEOTIDE SEQUENCE [LARGE SCALE GENOMIC DNA]</scope>
    <source>
        <strain evidence="4">E861</strain>
    </source>
</reference>
<dbReference type="InterPro" id="IPR058714">
    <property type="entry name" value="LpqS"/>
</dbReference>
<dbReference type="OrthoDB" id="4751740at2"/>
<keyword evidence="2" id="KW-0472">Membrane</keyword>
<keyword evidence="2" id="KW-0812">Transmembrane</keyword>
<organism evidence="3 4">
    <name type="scientific">Mycobacterium kyorinense</name>
    <dbReference type="NCBI Taxonomy" id="487514"/>
    <lineage>
        <taxon>Bacteria</taxon>
        <taxon>Bacillati</taxon>
        <taxon>Actinomycetota</taxon>
        <taxon>Actinomycetes</taxon>
        <taxon>Mycobacteriales</taxon>
        <taxon>Mycobacteriaceae</taxon>
        <taxon>Mycobacterium</taxon>
    </lineage>
</organism>
<gene>
    <name evidence="3" type="ORF">A5707_06195</name>
</gene>
<evidence type="ECO:0000256" key="2">
    <source>
        <dbReference type="SAM" id="Phobius"/>
    </source>
</evidence>
<evidence type="ECO:0000313" key="4">
    <source>
        <dbReference type="Proteomes" id="UP000093592"/>
    </source>
</evidence>
<proteinExistence type="predicted"/>
<accession>A0A1A2YVC0</accession>
<sequence length="132" mass="13916">MKFSVARRPSPSQPAIAIVAVVCVLVAVLGCWLLRFERAVPDTPPSATASSAAHGDHAQLEHATAPTSHTAFKSAGLHRDRPPAPLRVIPASQTSPLSAPIVWSWPGGTCARAPAPDHSGQDLLTQFCITRQ</sequence>
<evidence type="ECO:0000256" key="1">
    <source>
        <dbReference type="SAM" id="MobiDB-lite"/>
    </source>
</evidence>
<feature type="region of interest" description="Disordered" evidence="1">
    <location>
        <begin position="44"/>
        <end position="82"/>
    </location>
</feature>